<name>A0A0R1UCD2_9LACO</name>
<evidence type="ECO:0000313" key="1">
    <source>
        <dbReference type="EMBL" id="KRL88453.1"/>
    </source>
</evidence>
<dbReference type="GO" id="GO:0000287">
    <property type="term" value="F:magnesium ion binding"/>
    <property type="evidence" value="ECO:0007669"/>
    <property type="project" value="TreeGrafter"/>
</dbReference>
<dbReference type="NCBIfam" id="TIGR01484">
    <property type="entry name" value="HAD-SF-IIB"/>
    <property type="match status" value="1"/>
</dbReference>
<dbReference type="Gene3D" id="3.40.50.1000">
    <property type="entry name" value="HAD superfamily/HAD-like"/>
    <property type="match status" value="1"/>
</dbReference>
<dbReference type="PROSITE" id="PS01229">
    <property type="entry name" value="COF_2"/>
    <property type="match status" value="1"/>
</dbReference>
<comment type="caution">
    <text evidence="1">The sequence shown here is derived from an EMBL/GenBank/DDBJ whole genome shotgun (WGS) entry which is preliminary data.</text>
</comment>
<dbReference type="PANTHER" id="PTHR10000:SF53">
    <property type="entry name" value="5-AMINO-6-(5-PHOSPHO-D-RIBITYLAMINO)URACIL PHOSPHATASE YBJI-RELATED"/>
    <property type="match status" value="1"/>
</dbReference>
<dbReference type="PATRIC" id="fig|1423760.3.peg.416"/>
<dbReference type="SFLD" id="SFLDS00003">
    <property type="entry name" value="Haloacid_Dehalogenase"/>
    <property type="match status" value="1"/>
</dbReference>
<protein>
    <recommendedName>
        <fullName evidence="3">Sugar-phosphatase</fullName>
    </recommendedName>
</protein>
<evidence type="ECO:0000313" key="2">
    <source>
        <dbReference type="Proteomes" id="UP000050816"/>
    </source>
</evidence>
<dbReference type="Gene3D" id="3.30.1240.10">
    <property type="match status" value="1"/>
</dbReference>
<evidence type="ECO:0008006" key="3">
    <source>
        <dbReference type="Google" id="ProtNLM"/>
    </source>
</evidence>
<dbReference type="Proteomes" id="UP000050816">
    <property type="component" value="Unassembled WGS sequence"/>
</dbReference>
<organism evidence="1 2">
    <name type="scientific">Limosilactobacillus ingluviei DSM 15946</name>
    <dbReference type="NCBI Taxonomy" id="1423760"/>
    <lineage>
        <taxon>Bacteria</taxon>
        <taxon>Bacillati</taxon>
        <taxon>Bacillota</taxon>
        <taxon>Bacilli</taxon>
        <taxon>Lactobacillales</taxon>
        <taxon>Lactobacillaceae</taxon>
        <taxon>Limosilactobacillus</taxon>
    </lineage>
</organism>
<dbReference type="NCBIfam" id="TIGR00099">
    <property type="entry name" value="Cof-subfamily"/>
    <property type="match status" value="1"/>
</dbReference>
<dbReference type="CDD" id="cd07518">
    <property type="entry name" value="HAD_YbiV-Like"/>
    <property type="match status" value="1"/>
</dbReference>
<accession>A0A0R1UCD2</accession>
<reference evidence="1 2" key="1">
    <citation type="journal article" date="2015" name="Genome Announc.">
        <title>Expanding the biotechnology potential of lactobacilli through comparative genomics of 213 strains and associated genera.</title>
        <authorList>
            <person name="Sun Z."/>
            <person name="Harris H.M."/>
            <person name="McCann A."/>
            <person name="Guo C."/>
            <person name="Argimon S."/>
            <person name="Zhang W."/>
            <person name="Yang X."/>
            <person name="Jeffery I.B."/>
            <person name="Cooney J.C."/>
            <person name="Kagawa T.F."/>
            <person name="Liu W."/>
            <person name="Song Y."/>
            <person name="Salvetti E."/>
            <person name="Wrobel A."/>
            <person name="Rasinkangas P."/>
            <person name="Parkhill J."/>
            <person name="Rea M.C."/>
            <person name="O'Sullivan O."/>
            <person name="Ritari J."/>
            <person name="Douillard F.P."/>
            <person name="Paul Ross R."/>
            <person name="Yang R."/>
            <person name="Briner A.E."/>
            <person name="Felis G.E."/>
            <person name="de Vos W.M."/>
            <person name="Barrangou R."/>
            <person name="Klaenhammer T.R."/>
            <person name="Caufield P.W."/>
            <person name="Cui Y."/>
            <person name="Zhang H."/>
            <person name="O'Toole P.W."/>
        </authorList>
    </citation>
    <scope>NUCLEOTIDE SEQUENCE [LARGE SCALE GENOMIC DNA]</scope>
    <source>
        <strain evidence="1 2">DSM 15946</strain>
    </source>
</reference>
<dbReference type="RefSeq" id="WP_056955392.1">
    <property type="nucleotide sequence ID" value="NZ_AZFK01000077.1"/>
</dbReference>
<dbReference type="PANTHER" id="PTHR10000">
    <property type="entry name" value="PHOSPHOSERINE PHOSPHATASE"/>
    <property type="match status" value="1"/>
</dbReference>
<dbReference type="InterPro" id="IPR023214">
    <property type="entry name" value="HAD_sf"/>
</dbReference>
<sequence length="265" mass="28458">MIKAIATDMDGTFLNSQSTYDQARFLTVYAELKRRGIAFIVASGNPVYQLQKTFAPVKDELVYVAENGVELVEGGQDVLVGQIAPAAVTGIVAEIALIKGSRIILSGRHQAYALGKLPAAFRTIAERHYPGVKEVASLAEVVDPIVKIMLDVPGELTQPLMDQINHDYAGELTAVSSGYGNLDLIVAGMDKAAGLKHYLAHHQLEPAELMAFGDGQNDLTMLQLAGESYAMANGIDAVKQAAKYQTRSNDENGVLVAIEKMLAQN</sequence>
<proteinExistence type="predicted"/>
<dbReference type="SUPFAM" id="SSF56784">
    <property type="entry name" value="HAD-like"/>
    <property type="match status" value="1"/>
</dbReference>
<dbReference type="Pfam" id="PF08282">
    <property type="entry name" value="Hydrolase_3"/>
    <property type="match status" value="1"/>
</dbReference>
<dbReference type="GO" id="GO:0005829">
    <property type="term" value="C:cytosol"/>
    <property type="evidence" value="ECO:0007669"/>
    <property type="project" value="TreeGrafter"/>
</dbReference>
<dbReference type="GO" id="GO:0016791">
    <property type="term" value="F:phosphatase activity"/>
    <property type="evidence" value="ECO:0007669"/>
    <property type="project" value="TreeGrafter"/>
</dbReference>
<gene>
    <name evidence="1" type="ORF">FC43_GL000397</name>
</gene>
<dbReference type="SFLD" id="SFLDG01140">
    <property type="entry name" value="C2.B:_Phosphomannomutase_and_P"/>
    <property type="match status" value="1"/>
</dbReference>
<dbReference type="InterPro" id="IPR000150">
    <property type="entry name" value="Cof"/>
</dbReference>
<dbReference type="EMBL" id="AZFK01000077">
    <property type="protein sequence ID" value="KRL88453.1"/>
    <property type="molecule type" value="Genomic_DNA"/>
</dbReference>
<dbReference type="InterPro" id="IPR036412">
    <property type="entry name" value="HAD-like_sf"/>
</dbReference>
<dbReference type="InterPro" id="IPR006379">
    <property type="entry name" value="HAD-SF_hydro_IIB"/>
</dbReference>
<dbReference type="AlphaFoldDB" id="A0A0R1UCD2"/>